<reference evidence="1" key="2">
    <citation type="submission" date="2020-05" db="UniProtKB">
        <authorList>
            <consortium name="EnsemblMetazoa"/>
        </authorList>
    </citation>
    <scope>IDENTIFICATION</scope>
    <source>
        <strain evidence="1">IAEA</strain>
    </source>
</reference>
<dbReference type="VEuPathDB" id="VectorBase:GPPI030327"/>
<organism evidence="1 2">
    <name type="scientific">Glossina palpalis gambiensis</name>
    <dbReference type="NCBI Taxonomy" id="67801"/>
    <lineage>
        <taxon>Eukaryota</taxon>
        <taxon>Metazoa</taxon>
        <taxon>Ecdysozoa</taxon>
        <taxon>Arthropoda</taxon>
        <taxon>Hexapoda</taxon>
        <taxon>Insecta</taxon>
        <taxon>Pterygota</taxon>
        <taxon>Neoptera</taxon>
        <taxon>Endopterygota</taxon>
        <taxon>Diptera</taxon>
        <taxon>Brachycera</taxon>
        <taxon>Muscomorpha</taxon>
        <taxon>Hippoboscoidea</taxon>
        <taxon>Glossinidae</taxon>
        <taxon>Glossina</taxon>
    </lineage>
</organism>
<protein>
    <submittedName>
        <fullName evidence="1">Uncharacterized protein</fullName>
    </submittedName>
</protein>
<dbReference type="Proteomes" id="UP000092460">
    <property type="component" value="Unassembled WGS sequence"/>
</dbReference>
<reference evidence="2" key="1">
    <citation type="submission" date="2015-01" db="EMBL/GenBank/DDBJ databases">
        <authorList>
            <person name="Aksoy S."/>
            <person name="Warren W."/>
            <person name="Wilson R.K."/>
        </authorList>
    </citation>
    <scope>NUCLEOTIDE SEQUENCE [LARGE SCALE GENOMIC DNA]</scope>
    <source>
        <strain evidence="2">IAEA</strain>
    </source>
</reference>
<dbReference type="AlphaFoldDB" id="A0A1B0BHJ6"/>
<evidence type="ECO:0000313" key="1">
    <source>
        <dbReference type="EnsemblMetazoa" id="GPPI030327-PA"/>
    </source>
</evidence>
<proteinExistence type="predicted"/>
<sequence length="73" mass="8510">MQYFWMLHIELQVVRNIATSRQLRATCIVIPIQSDKSNIQYNVHNITVALQNISICDLPWVVETRCACARHQN</sequence>
<keyword evidence="2" id="KW-1185">Reference proteome</keyword>
<dbReference type="EMBL" id="JXJN01014391">
    <property type="status" value="NOT_ANNOTATED_CDS"/>
    <property type="molecule type" value="Genomic_DNA"/>
</dbReference>
<accession>A0A1B0BHJ6</accession>
<name>A0A1B0BHJ6_9MUSC</name>
<evidence type="ECO:0000313" key="2">
    <source>
        <dbReference type="Proteomes" id="UP000092460"/>
    </source>
</evidence>
<dbReference type="EnsemblMetazoa" id="GPPI030327-RA">
    <property type="protein sequence ID" value="GPPI030327-PA"/>
    <property type="gene ID" value="GPPI030327"/>
</dbReference>